<dbReference type="SMART" id="SM00432">
    <property type="entry name" value="MADS"/>
    <property type="match status" value="1"/>
</dbReference>
<dbReference type="PROSITE" id="PS50066">
    <property type="entry name" value="MADS_BOX_2"/>
    <property type="match status" value="1"/>
</dbReference>
<keyword evidence="5" id="KW-0539">Nucleus</keyword>
<dbReference type="InterPro" id="IPR050142">
    <property type="entry name" value="MADS-box/MEF2_TF"/>
</dbReference>
<comment type="caution">
    <text evidence="8">The sequence shown here is derived from an EMBL/GenBank/DDBJ whole genome shotgun (WGS) entry which is preliminary data.</text>
</comment>
<dbReference type="EMBL" id="JBBPBM010000260">
    <property type="protein sequence ID" value="KAK8498450.1"/>
    <property type="molecule type" value="Genomic_DNA"/>
</dbReference>
<evidence type="ECO:0000256" key="2">
    <source>
        <dbReference type="ARBA" id="ARBA00023015"/>
    </source>
</evidence>
<evidence type="ECO:0000313" key="8">
    <source>
        <dbReference type="EMBL" id="KAK8498450.1"/>
    </source>
</evidence>
<keyword evidence="4" id="KW-0804">Transcription</keyword>
<dbReference type="Gene3D" id="3.40.1810.10">
    <property type="entry name" value="Transcription factor, MADS-box"/>
    <property type="match status" value="1"/>
</dbReference>
<protein>
    <recommendedName>
        <fullName evidence="7">MADS-box domain-containing protein</fullName>
    </recommendedName>
</protein>
<sequence length="334" mass="38058">MFLDYNGALSPIVAGSDQVFMSKKGCFPAVVIRPASRAARFHRLSSVRRQSPLPMGKRKTEMKLIENQKGREKVFEKRRKNLLKMANELSVLCDIKMLLIIYDQNQQKSEIWPNDNGDAEQIIKQLKQQRATKKAFDSFSRKKIKVVNKFAISDHSNMINHCSENQLQNLIFDLDAEIAAVENVLQSKHVLTRESKSPNMSGDCQKTGPLNKGKGKEVVISQEPVNPQQNRSYQTRPDCPQKNVISYPEFDQSCSSNIPCVPLPIDYVGLSPMQQPYMDVNSLTDYHAPNIYTVPPYMNDNSLMDYYVPNIFTVPPYIYHPMMPGFPSEMNTSD</sequence>
<dbReference type="SUPFAM" id="SSF55455">
    <property type="entry name" value="SRF-like"/>
    <property type="match status" value="1"/>
</dbReference>
<evidence type="ECO:0000256" key="3">
    <source>
        <dbReference type="ARBA" id="ARBA00023125"/>
    </source>
</evidence>
<name>A0ABR2AWA0_9ROSI</name>
<accession>A0ABR2AWA0</accession>
<dbReference type="PANTHER" id="PTHR48019">
    <property type="entry name" value="SERUM RESPONSE FACTOR HOMOLOG"/>
    <property type="match status" value="1"/>
</dbReference>
<gene>
    <name evidence="8" type="ORF">V6N12_025651</name>
</gene>
<organism evidence="8 9">
    <name type="scientific">Hibiscus sabdariffa</name>
    <name type="common">roselle</name>
    <dbReference type="NCBI Taxonomy" id="183260"/>
    <lineage>
        <taxon>Eukaryota</taxon>
        <taxon>Viridiplantae</taxon>
        <taxon>Streptophyta</taxon>
        <taxon>Embryophyta</taxon>
        <taxon>Tracheophyta</taxon>
        <taxon>Spermatophyta</taxon>
        <taxon>Magnoliopsida</taxon>
        <taxon>eudicotyledons</taxon>
        <taxon>Gunneridae</taxon>
        <taxon>Pentapetalae</taxon>
        <taxon>rosids</taxon>
        <taxon>malvids</taxon>
        <taxon>Malvales</taxon>
        <taxon>Malvaceae</taxon>
        <taxon>Malvoideae</taxon>
        <taxon>Hibiscus</taxon>
    </lineage>
</organism>
<evidence type="ECO:0000256" key="1">
    <source>
        <dbReference type="ARBA" id="ARBA00004123"/>
    </source>
</evidence>
<feature type="region of interest" description="Disordered" evidence="6">
    <location>
        <begin position="194"/>
        <end position="213"/>
    </location>
</feature>
<dbReference type="Pfam" id="PF00319">
    <property type="entry name" value="SRF-TF"/>
    <property type="match status" value="1"/>
</dbReference>
<feature type="domain" description="MADS-box" evidence="7">
    <location>
        <begin position="55"/>
        <end position="105"/>
    </location>
</feature>
<comment type="subcellular location">
    <subcellularLocation>
        <location evidence="1">Nucleus</location>
    </subcellularLocation>
</comment>
<dbReference type="InterPro" id="IPR036879">
    <property type="entry name" value="TF_MADSbox_sf"/>
</dbReference>
<dbReference type="InterPro" id="IPR002100">
    <property type="entry name" value="TF_MADSbox"/>
</dbReference>
<proteinExistence type="predicted"/>
<dbReference type="Proteomes" id="UP001472677">
    <property type="component" value="Unassembled WGS sequence"/>
</dbReference>
<evidence type="ECO:0000313" key="9">
    <source>
        <dbReference type="Proteomes" id="UP001472677"/>
    </source>
</evidence>
<dbReference type="CDD" id="cd00120">
    <property type="entry name" value="MADS"/>
    <property type="match status" value="1"/>
</dbReference>
<reference evidence="8 9" key="1">
    <citation type="journal article" date="2024" name="G3 (Bethesda)">
        <title>Genome assembly of Hibiscus sabdariffa L. provides insights into metabolisms of medicinal natural products.</title>
        <authorList>
            <person name="Kim T."/>
        </authorList>
    </citation>
    <scope>NUCLEOTIDE SEQUENCE [LARGE SCALE GENOMIC DNA]</scope>
    <source>
        <strain evidence="8">TK-2024</strain>
        <tissue evidence="8">Old leaves</tissue>
    </source>
</reference>
<dbReference type="PRINTS" id="PR00404">
    <property type="entry name" value="MADSDOMAIN"/>
</dbReference>
<evidence type="ECO:0000256" key="6">
    <source>
        <dbReference type="SAM" id="MobiDB-lite"/>
    </source>
</evidence>
<evidence type="ECO:0000259" key="7">
    <source>
        <dbReference type="PROSITE" id="PS50066"/>
    </source>
</evidence>
<keyword evidence="2" id="KW-0805">Transcription regulation</keyword>
<evidence type="ECO:0000256" key="4">
    <source>
        <dbReference type="ARBA" id="ARBA00023163"/>
    </source>
</evidence>
<keyword evidence="9" id="KW-1185">Reference proteome</keyword>
<evidence type="ECO:0000256" key="5">
    <source>
        <dbReference type="ARBA" id="ARBA00023242"/>
    </source>
</evidence>
<keyword evidence="3" id="KW-0238">DNA-binding</keyword>